<name>A0A0C3DV52_9AGAM</name>
<keyword evidence="3" id="KW-1185">Reference proteome</keyword>
<accession>A0A0C3DV52</accession>
<dbReference type="HOGENOM" id="CLU_1504314_0_0_1"/>
<protein>
    <submittedName>
        <fullName evidence="2">Uncharacterized protein</fullName>
    </submittedName>
</protein>
<proteinExistence type="predicted"/>
<reference evidence="2 3" key="1">
    <citation type="submission" date="2014-04" db="EMBL/GenBank/DDBJ databases">
        <authorList>
            <consortium name="DOE Joint Genome Institute"/>
            <person name="Kuo A."/>
            <person name="Kohler A."/>
            <person name="Nagy L.G."/>
            <person name="Floudas D."/>
            <person name="Copeland A."/>
            <person name="Barry K.W."/>
            <person name="Cichocki N."/>
            <person name="Veneault-Fourrey C."/>
            <person name="LaButti K."/>
            <person name="Lindquist E.A."/>
            <person name="Lipzen A."/>
            <person name="Lundell T."/>
            <person name="Morin E."/>
            <person name="Murat C."/>
            <person name="Sun H."/>
            <person name="Tunlid A."/>
            <person name="Henrissat B."/>
            <person name="Grigoriev I.V."/>
            <person name="Hibbett D.S."/>
            <person name="Martin F."/>
            <person name="Nordberg H.P."/>
            <person name="Cantor M.N."/>
            <person name="Hua S.X."/>
        </authorList>
    </citation>
    <scope>NUCLEOTIDE SEQUENCE [LARGE SCALE GENOMIC DNA]</scope>
    <source>
        <strain evidence="2 3">Foug A</strain>
    </source>
</reference>
<dbReference type="Proteomes" id="UP000053989">
    <property type="component" value="Unassembled WGS sequence"/>
</dbReference>
<reference evidence="3" key="2">
    <citation type="submission" date="2015-01" db="EMBL/GenBank/DDBJ databases">
        <title>Evolutionary Origins and Diversification of the Mycorrhizal Mutualists.</title>
        <authorList>
            <consortium name="DOE Joint Genome Institute"/>
            <consortium name="Mycorrhizal Genomics Consortium"/>
            <person name="Kohler A."/>
            <person name="Kuo A."/>
            <person name="Nagy L.G."/>
            <person name="Floudas D."/>
            <person name="Copeland A."/>
            <person name="Barry K.W."/>
            <person name="Cichocki N."/>
            <person name="Veneault-Fourrey C."/>
            <person name="LaButti K."/>
            <person name="Lindquist E.A."/>
            <person name="Lipzen A."/>
            <person name="Lundell T."/>
            <person name="Morin E."/>
            <person name="Murat C."/>
            <person name="Riley R."/>
            <person name="Ohm R."/>
            <person name="Sun H."/>
            <person name="Tunlid A."/>
            <person name="Henrissat B."/>
            <person name="Grigoriev I.V."/>
            <person name="Hibbett D.S."/>
            <person name="Martin F."/>
        </authorList>
    </citation>
    <scope>NUCLEOTIDE SEQUENCE [LARGE SCALE GENOMIC DNA]</scope>
    <source>
        <strain evidence="3">Foug A</strain>
    </source>
</reference>
<feature type="compositionally biased region" description="Polar residues" evidence="1">
    <location>
        <begin position="92"/>
        <end position="102"/>
    </location>
</feature>
<organism evidence="2 3">
    <name type="scientific">Scleroderma citrinum Foug A</name>
    <dbReference type="NCBI Taxonomy" id="1036808"/>
    <lineage>
        <taxon>Eukaryota</taxon>
        <taxon>Fungi</taxon>
        <taxon>Dikarya</taxon>
        <taxon>Basidiomycota</taxon>
        <taxon>Agaricomycotina</taxon>
        <taxon>Agaricomycetes</taxon>
        <taxon>Agaricomycetidae</taxon>
        <taxon>Boletales</taxon>
        <taxon>Sclerodermatineae</taxon>
        <taxon>Sclerodermataceae</taxon>
        <taxon>Scleroderma</taxon>
    </lineage>
</organism>
<dbReference type="InParanoid" id="A0A0C3DV52"/>
<dbReference type="AlphaFoldDB" id="A0A0C3DV52"/>
<feature type="region of interest" description="Disordered" evidence="1">
    <location>
        <begin position="90"/>
        <end position="110"/>
    </location>
</feature>
<evidence type="ECO:0000313" key="2">
    <source>
        <dbReference type="EMBL" id="KIM59831.1"/>
    </source>
</evidence>
<evidence type="ECO:0000313" key="3">
    <source>
        <dbReference type="Proteomes" id="UP000053989"/>
    </source>
</evidence>
<gene>
    <name evidence="2" type="ORF">SCLCIDRAFT_983541</name>
</gene>
<evidence type="ECO:0000256" key="1">
    <source>
        <dbReference type="SAM" id="MobiDB-lite"/>
    </source>
</evidence>
<dbReference type="EMBL" id="KN822069">
    <property type="protein sequence ID" value="KIM59831.1"/>
    <property type="molecule type" value="Genomic_DNA"/>
</dbReference>
<sequence length="179" mass="20239">MRGWWWSMLGAGLPSILRTRRRDGILDGRRIPRPSVHFVAHVSSLCGIVKLDSDYSGAGLIIFGIFTSFVEACFRPKRSAKVQDCIPPTIAESHTTDNQPSSRRSHLKPKLIQVTPDPLTQGSTGHRPLLLLISLPHRRDPPTSPWEHWRDRRIYYCLVVPGVPLFDEPLPRVVPNIDP</sequence>